<keyword evidence="2" id="KW-1185">Reference proteome</keyword>
<proteinExistence type="predicted"/>
<accession>A0A1T1D333</accession>
<name>A0A1T1D333_9SYNE</name>
<sequence length="342" mass="38336">MDLLVNPFFILGATMGDNRRRIMALAEEKSLTTDDATVPAVRDAKAMLIHPRRRLSAEIGWLPGLHLNTSWAISMLQQDPVQVRSLVGVPSLTRANLLAAGLIRVVEQLPKGEVVQWILELAHAHDAITAEPTMTLLNKERSAAGFPAIMDLQMVNAELRSQRQYYGQVIKKAVDQLPSRLLIEVITIVIDKATNHGDDQAPILIDDLVDGFEVEAQGFFEVETKTIQVLVERIRRAAEHDEGYEHMSRLVSQLENVVRNWDRVAQPIQVSARSRGTDHDLSHEVARGIRSLAVDLFNEHDLLAISRRLTAFQQMVFAEVDSVVEQSQEDATALNEIAKRRE</sequence>
<gene>
    <name evidence="1" type="ORF">BV61_01180</name>
</gene>
<evidence type="ECO:0000313" key="2">
    <source>
        <dbReference type="Proteomes" id="UP000242636"/>
    </source>
</evidence>
<protein>
    <submittedName>
        <fullName evidence="1">Uncharacterized protein</fullName>
    </submittedName>
</protein>
<dbReference type="Proteomes" id="UP000242636">
    <property type="component" value="Unassembled WGS sequence"/>
</dbReference>
<evidence type="ECO:0000313" key="1">
    <source>
        <dbReference type="EMBL" id="OOV35210.1"/>
    </source>
</evidence>
<reference evidence="1 2" key="1">
    <citation type="submission" date="2017-02" db="EMBL/GenBank/DDBJ databases">
        <title>Draft Genome Sequences of 'Candidatus Synechococcus spongiarum', Cyanobacterial Symbionts of the Mediterranean Sponge Aplysina aerophoba from two locations.</title>
        <authorList>
            <person name="Slaby B.M."/>
            <person name="Hentschel U."/>
        </authorList>
    </citation>
    <scope>NUCLEOTIDE SEQUENCE [LARGE SCALE GENOMIC DNA]</scope>
    <source>
        <strain evidence="1">LMB bulk15M</strain>
    </source>
</reference>
<dbReference type="AlphaFoldDB" id="A0A1T1D333"/>
<dbReference type="EMBL" id="MWLD01000013">
    <property type="protein sequence ID" value="OOV35210.1"/>
    <property type="molecule type" value="Genomic_DNA"/>
</dbReference>
<comment type="caution">
    <text evidence="1">The sequence shown here is derived from an EMBL/GenBank/DDBJ whole genome shotgun (WGS) entry which is preliminary data.</text>
</comment>
<organism evidence="1 2">
    <name type="scientific">Candidatus Synechococcus spongiarum LMB bulk15M</name>
    <dbReference type="NCBI Taxonomy" id="1943582"/>
    <lineage>
        <taxon>Bacteria</taxon>
        <taxon>Bacillati</taxon>
        <taxon>Cyanobacteriota</taxon>
        <taxon>Cyanophyceae</taxon>
        <taxon>Synechococcales</taxon>
        <taxon>Synechococcaceae</taxon>
        <taxon>Synechococcus</taxon>
    </lineage>
</organism>